<dbReference type="PANTHER" id="PTHR35867:SF1">
    <property type="entry name" value="PROTEIN RSEC"/>
    <property type="match status" value="1"/>
</dbReference>
<dbReference type="PIRSF" id="PIRSF004923">
    <property type="entry name" value="RseC"/>
    <property type="match status" value="1"/>
</dbReference>
<accession>A0A6L7HY11</accession>
<proteinExistence type="predicted"/>
<keyword evidence="1" id="KW-1133">Transmembrane helix</keyword>
<sequence>MMEETATVIRCPGDGWVTVEVKVKNACNHCDNNDSCGTSAVSKAFSPKVQRFSLPCDTQYEPGELLKLGLPESVILKAAAIVYLMPLAGLFVGAALGHFLASLSGLSGSDLLAIVLGLSGATGAWWLGRRWAKALEINSQPVILSRLGRPIGGISPAS</sequence>
<dbReference type="AlphaFoldDB" id="A0A6L7HY11"/>
<evidence type="ECO:0000313" key="3">
    <source>
        <dbReference type="Proteomes" id="UP000474778"/>
    </source>
</evidence>
<dbReference type="InterPro" id="IPR026268">
    <property type="entry name" value="RseC"/>
</dbReference>
<keyword evidence="3" id="KW-1185">Reference proteome</keyword>
<dbReference type="InterPro" id="IPR007359">
    <property type="entry name" value="SigmaE_reg_RseC_MucC"/>
</dbReference>
<dbReference type="Proteomes" id="UP000474778">
    <property type="component" value="Unassembled WGS sequence"/>
</dbReference>
<comment type="caution">
    <text evidence="2">The sequence shown here is derived from an EMBL/GenBank/DDBJ whole genome shotgun (WGS) entry which is preliminary data.</text>
</comment>
<evidence type="ECO:0000256" key="1">
    <source>
        <dbReference type="SAM" id="Phobius"/>
    </source>
</evidence>
<dbReference type="EMBL" id="WRPA01000003">
    <property type="protein sequence ID" value="MXR68038.1"/>
    <property type="molecule type" value="Genomic_DNA"/>
</dbReference>
<keyword evidence="1" id="KW-0812">Transmembrane</keyword>
<dbReference type="RefSeq" id="WP_160794016.1">
    <property type="nucleotide sequence ID" value="NZ_WRPA01000003.1"/>
</dbReference>
<dbReference type="Pfam" id="PF04246">
    <property type="entry name" value="RseC_MucC"/>
    <property type="match status" value="1"/>
</dbReference>
<feature type="transmembrane region" description="Helical" evidence="1">
    <location>
        <begin position="74"/>
        <end position="99"/>
    </location>
</feature>
<keyword evidence="1" id="KW-0472">Membrane</keyword>
<reference evidence="2 3" key="1">
    <citation type="submission" date="2019-12" db="EMBL/GenBank/DDBJ databases">
        <title>Shewanella insulae sp. nov., isolated from a tidal flat.</title>
        <authorList>
            <person name="Yoon J.-H."/>
        </authorList>
    </citation>
    <scope>NUCLEOTIDE SEQUENCE [LARGE SCALE GENOMIC DNA]</scope>
    <source>
        <strain evidence="2 3">JBTF-M18</strain>
    </source>
</reference>
<dbReference type="PANTHER" id="PTHR35867">
    <property type="entry name" value="PROTEIN RSEC"/>
    <property type="match status" value="1"/>
</dbReference>
<gene>
    <name evidence="2" type="ORF">GNT65_05035</name>
</gene>
<name>A0A6L7HY11_9GAMM</name>
<evidence type="ECO:0000313" key="2">
    <source>
        <dbReference type="EMBL" id="MXR68038.1"/>
    </source>
</evidence>
<feature type="transmembrane region" description="Helical" evidence="1">
    <location>
        <begin position="111"/>
        <end position="128"/>
    </location>
</feature>
<protein>
    <submittedName>
        <fullName evidence="2">Fis family transcriptional regulator</fullName>
    </submittedName>
</protein>
<organism evidence="2 3">
    <name type="scientific">Shewanella insulae</name>
    <dbReference type="NCBI Taxonomy" id="2681496"/>
    <lineage>
        <taxon>Bacteria</taxon>
        <taxon>Pseudomonadati</taxon>
        <taxon>Pseudomonadota</taxon>
        <taxon>Gammaproteobacteria</taxon>
        <taxon>Alteromonadales</taxon>
        <taxon>Shewanellaceae</taxon>
        <taxon>Shewanella</taxon>
    </lineage>
</organism>